<dbReference type="PANTHER" id="PTHR22847">
    <property type="entry name" value="WD40 REPEAT PROTEIN"/>
    <property type="match status" value="1"/>
</dbReference>
<dbReference type="PANTHER" id="PTHR22847:SF637">
    <property type="entry name" value="WD REPEAT DOMAIN 5B"/>
    <property type="match status" value="1"/>
</dbReference>
<name>A0A8J2SZH5_9STRA</name>
<dbReference type="SMART" id="SM00320">
    <property type="entry name" value="WD40"/>
    <property type="match status" value="3"/>
</dbReference>
<comment type="caution">
    <text evidence="5">The sequence shown here is derived from an EMBL/GenBank/DDBJ whole genome shotgun (WGS) entry which is preliminary data.</text>
</comment>
<dbReference type="GO" id="GO:1990234">
    <property type="term" value="C:transferase complex"/>
    <property type="evidence" value="ECO:0007669"/>
    <property type="project" value="UniProtKB-ARBA"/>
</dbReference>
<evidence type="ECO:0000256" key="1">
    <source>
        <dbReference type="ARBA" id="ARBA00022574"/>
    </source>
</evidence>
<dbReference type="AlphaFoldDB" id="A0A8J2SZH5"/>
<feature type="signal peptide" evidence="4">
    <location>
        <begin position="1"/>
        <end position="24"/>
    </location>
</feature>
<keyword evidence="4" id="KW-0732">Signal</keyword>
<evidence type="ECO:0008006" key="7">
    <source>
        <dbReference type="Google" id="ProtNLM"/>
    </source>
</evidence>
<evidence type="ECO:0000256" key="2">
    <source>
        <dbReference type="ARBA" id="ARBA00022737"/>
    </source>
</evidence>
<keyword evidence="6" id="KW-1185">Reference proteome</keyword>
<gene>
    <name evidence="5" type="ORF">PECAL_5P11410</name>
</gene>
<dbReference type="EMBL" id="CAKKNE010000005">
    <property type="protein sequence ID" value="CAH0376544.1"/>
    <property type="molecule type" value="Genomic_DNA"/>
</dbReference>
<dbReference type="SUPFAM" id="SSF50978">
    <property type="entry name" value="WD40 repeat-like"/>
    <property type="match status" value="1"/>
</dbReference>
<dbReference type="PROSITE" id="PS50294">
    <property type="entry name" value="WD_REPEATS_REGION"/>
    <property type="match status" value="1"/>
</dbReference>
<evidence type="ECO:0000313" key="6">
    <source>
        <dbReference type="Proteomes" id="UP000789595"/>
    </source>
</evidence>
<organism evidence="5 6">
    <name type="scientific">Pelagomonas calceolata</name>
    <dbReference type="NCBI Taxonomy" id="35677"/>
    <lineage>
        <taxon>Eukaryota</taxon>
        <taxon>Sar</taxon>
        <taxon>Stramenopiles</taxon>
        <taxon>Ochrophyta</taxon>
        <taxon>Pelagophyceae</taxon>
        <taxon>Pelagomonadales</taxon>
        <taxon>Pelagomonadaceae</taxon>
        <taxon>Pelagomonas</taxon>
    </lineage>
</organism>
<dbReference type="InterPro" id="IPR001680">
    <property type="entry name" value="WD40_rpt"/>
</dbReference>
<dbReference type="PROSITE" id="PS50082">
    <property type="entry name" value="WD_REPEATS_2"/>
    <property type="match status" value="1"/>
</dbReference>
<dbReference type="InterPro" id="IPR036322">
    <property type="entry name" value="WD40_repeat_dom_sf"/>
</dbReference>
<feature type="repeat" description="WD" evidence="3">
    <location>
        <begin position="324"/>
        <end position="356"/>
    </location>
</feature>
<proteinExistence type="predicted"/>
<evidence type="ECO:0000313" key="5">
    <source>
        <dbReference type="EMBL" id="CAH0376544.1"/>
    </source>
</evidence>
<feature type="chain" id="PRO_5035191269" description="Anaphase-promoting complex subunit 4 WD40 domain-containing protein" evidence="4">
    <location>
        <begin position="25"/>
        <end position="417"/>
    </location>
</feature>
<dbReference type="OrthoDB" id="674604at2759"/>
<evidence type="ECO:0000256" key="4">
    <source>
        <dbReference type="SAM" id="SignalP"/>
    </source>
</evidence>
<protein>
    <recommendedName>
        <fullName evidence="7">Anaphase-promoting complex subunit 4 WD40 domain-containing protein</fullName>
    </recommendedName>
</protein>
<dbReference type="Pfam" id="PF00400">
    <property type="entry name" value="WD40"/>
    <property type="match status" value="2"/>
</dbReference>
<sequence>MPLTYKSLLLALAATHALVPRANPKNSRLQRTRLHEKPIDSDEMASLYQELRARQSDVEADRAQTLERWRTGGCSSTVAVAASDWVRRMAFDGGTVAFGTASGGVGCCRVGQGPSRADVVKAHPRAVEGQDLSKLHGAYDGGGVTAIDMAGRVVVSGGRGGQVQVHQAIPKGDSLTLEAVTTLDVSVGSTVSSVAVADDGKTLVACALDGSIQGFACVDEEWKATWSSKNDAAALTVILDEERDACVVGFSDGEVYALDVNSGEELCEPFTTATGAGCRSLLVSDGHLFVGGADGSVVRRKLCVDTFAIHPSQLILETKADRLLPPHGDAVVAMCAPPCGGIVCTASRDGSIRVWDSAAREPRALYGFQGFKVWIGSLCASADTLISDGSDNAIIQHTFDRDAEARAPVDPSLERRG</sequence>
<dbReference type="InterPro" id="IPR015943">
    <property type="entry name" value="WD40/YVTN_repeat-like_dom_sf"/>
</dbReference>
<evidence type="ECO:0000256" key="3">
    <source>
        <dbReference type="PROSITE-ProRule" id="PRU00221"/>
    </source>
</evidence>
<dbReference type="Gene3D" id="2.130.10.10">
    <property type="entry name" value="YVTN repeat-like/Quinoprotein amine dehydrogenase"/>
    <property type="match status" value="2"/>
</dbReference>
<keyword evidence="2" id="KW-0677">Repeat</keyword>
<dbReference type="Proteomes" id="UP000789595">
    <property type="component" value="Unassembled WGS sequence"/>
</dbReference>
<accession>A0A8J2SZH5</accession>
<keyword evidence="1 3" id="KW-0853">WD repeat</keyword>
<reference evidence="5" key="1">
    <citation type="submission" date="2021-11" db="EMBL/GenBank/DDBJ databases">
        <authorList>
            <consortium name="Genoscope - CEA"/>
            <person name="William W."/>
        </authorList>
    </citation>
    <scope>NUCLEOTIDE SEQUENCE</scope>
</reference>